<sequence length="209" mass="22749">MIKILLVLLGFLGLGAALAAGWNPVPLRDGWVGGLILLLSALWARWRWQRDAVQGRDPSAAERRAWLYMAGSALICGFVAVVLMTPGSEVHRTTGGTGGYDSWVMFACGAIAWALLHEGQSQALDERDRAIDALANRVGYSTLIGLLAVFLLALGFAPKPWMERFTHWLIANTLLNLIMFAGLAQYAAQLLAYWRDARELQGDVQPGGA</sequence>
<dbReference type="AlphaFoldDB" id="A0A2N8KYJ0"/>
<keyword evidence="1" id="KW-0812">Transmembrane</keyword>
<proteinExistence type="predicted"/>
<protein>
    <submittedName>
        <fullName evidence="2">Uncharacterized protein</fullName>
    </submittedName>
</protein>
<feature type="transmembrane region" description="Helical" evidence="1">
    <location>
        <begin position="97"/>
        <end position="116"/>
    </location>
</feature>
<feature type="transmembrane region" description="Helical" evidence="1">
    <location>
        <begin position="66"/>
        <end position="85"/>
    </location>
</feature>
<reference evidence="2 3" key="1">
    <citation type="submission" date="2018-01" db="EMBL/GenBank/DDBJ databases">
        <title>Draft genome sequence of Paucibacter aquatile CR182 isolated from freshwater of the Nakdong River.</title>
        <authorList>
            <person name="Choi A."/>
            <person name="Chung E.J."/>
        </authorList>
    </citation>
    <scope>NUCLEOTIDE SEQUENCE [LARGE SCALE GENOMIC DNA]</scope>
    <source>
        <strain evidence="2 3">CR182</strain>
    </source>
</reference>
<dbReference type="RefSeq" id="WP_102768443.1">
    <property type="nucleotide sequence ID" value="NZ_POSP01000003.1"/>
</dbReference>
<keyword evidence="1" id="KW-1133">Transmembrane helix</keyword>
<evidence type="ECO:0000313" key="2">
    <source>
        <dbReference type="EMBL" id="PND38525.1"/>
    </source>
</evidence>
<keyword evidence="3" id="KW-1185">Reference proteome</keyword>
<accession>A0A2N8KYJ0</accession>
<name>A0A2N8KYJ0_9BURK</name>
<dbReference type="Proteomes" id="UP000235916">
    <property type="component" value="Unassembled WGS sequence"/>
</dbReference>
<evidence type="ECO:0000313" key="3">
    <source>
        <dbReference type="Proteomes" id="UP000235916"/>
    </source>
</evidence>
<dbReference type="OrthoDB" id="9784191at2"/>
<feature type="transmembrane region" description="Helical" evidence="1">
    <location>
        <begin position="169"/>
        <end position="188"/>
    </location>
</feature>
<comment type="caution">
    <text evidence="2">The sequence shown here is derived from an EMBL/GenBank/DDBJ whole genome shotgun (WGS) entry which is preliminary data.</text>
</comment>
<feature type="transmembrane region" description="Helical" evidence="1">
    <location>
        <begin position="29"/>
        <end position="46"/>
    </location>
</feature>
<keyword evidence="1" id="KW-0472">Membrane</keyword>
<evidence type="ECO:0000256" key="1">
    <source>
        <dbReference type="SAM" id="Phobius"/>
    </source>
</evidence>
<gene>
    <name evidence="2" type="ORF">C1O66_13995</name>
</gene>
<dbReference type="EMBL" id="POSP01000003">
    <property type="protein sequence ID" value="PND38525.1"/>
    <property type="molecule type" value="Genomic_DNA"/>
</dbReference>
<organism evidence="2 3">
    <name type="scientific">Kinneretia aquatilis</name>
    <dbReference type="NCBI Taxonomy" id="2070761"/>
    <lineage>
        <taxon>Bacteria</taxon>
        <taxon>Pseudomonadati</taxon>
        <taxon>Pseudomonadota</taxon>
        <taxon>Betaproteobacteria</taxon>
        <taxon>Burkholderiales</taxon>
        <taxon>Sphaerotilaceae</taxon>
        <taxon>Roseateles</taxon>
    </lineage>
</organism>
<feature type="transmembrane region" description="Helical" evidence="1">
    <location>
        <begin position="137"/>
        <end position="157"/>
    </location>
</feature>